<accession>Q24NP1</accession>
<dbReference type="HOGENOM" id="CLU_1445500_0_0_9"/>
<dbReference type="eggNOG" id="ENOG502ZSG4">
    <property type="taxonomic scope" value="Bacteria"/>
</dbReference>
<feature type="region of interest" description="Disordered" evidence="1">
    <location>
        <begin position="148"/>
        <end position="187"/>
    </location>
</feature>
<reference evidence="2 3" key="1">
    <citation type="journal article" date="2006" name="J. Bacteriol.">
        <title>Complete genome sequence of the dehalorespiring bacterium Desulfitobacterium hafniense Y51 and comparison with Dehalococcoides ethenogenes 195.</title>
        <authorList>
            <person name="Nonaka H."/>
            <person name="Keresztes G."/>
            <person name="Shinoda Y."/>
            <person name="Ikenaga Y."/>
            <person name="Abe M."/>
            <person name="Naito K."/>
            <person name="Inatomi K."/>
            <person name="Furukawa K."/>
            <person name="Inui M."/>
            <person name="Yukawa H."/>
        </authorList>
    </citation>
    <scope>NUCLEOTIDE SEQUENCE [LARGE SCALE GENOMIC DNA]</scope>
    <source>
        <strain evidence="2 3">Y51</strain>
    </source>
</reference>
<proteinExistence type="predicted"/>
<feature type="compositionally biased region" description="Basic and acidic residues" evidence="1">
    <location>
        <begin position="148"/>
        <end position="171"/>
    </location>
</feature>
<organism evidence="2 3">
    <name type="scientific">Desulfitobacterium hafniense (strain Y51)</name>
    <dbReference type="NCBI Taxonomy" id="138119"/>
    <lineage>
        <taxon>Bacteria</taxon>
        <taxon>Bacillati</taxon>
        <taxon>Bacillota</taxon>
        <taxon>Clostridia</taxon>
        <taxon>Eubacteriales</taxon>
        <taxon>Desulfitobacteriaceae</taxon>
        <taxon>Desulfitobacterium</taxon>
    </lineage>
</organism>
<evidence type="ECO:0000313" key="2">
    <source>
        <dbReference type="EMBL" id="BAE86351.1"/>
    </source>
</evidence>
<dbReference type="EMBL" id="AP008230">
    <property type="protein sequence ID" value="BAE86351.1"/>
    <property type="molecule type" value="Genomic_DNA"/>
</dbReference>
<name>Q24NP1_DESHY</name>
<dbReference type="STRING" id="138119.DSY4562"/>
<gene>
    <name evidence="2" type="ordered locus">DSY4562</name>
</gene>
<dbReference type="KEGG" id="dsy:DSY4562"/>
<dbReference type="Proteomes" id="UP000001946">
    <property type="component" value="Chromosome"/>
</dbReference>
<evidence type="ECO:0000256" key="1">
    <source>
        <dbReference type="SAM" id="MobiDB-lite"/>
    </source>
</evidence>
<feature type="compositionally biased region" description="Polar residues" evidence="1">
    <location>
        <begin position="172"/>
        <end position="181"/>
    </location>
</feature>
<protein>
    <submittedName>
        <fullName evidence="2">Uncharacterized protein</fullName>
    </submittedName>
</protein>
<sequence>MIPALVEKIHDRHIANHQQGHDDELLAGLGDQIFQIRVDNTHIAELGHNRGQGGLEAAVILAGTDGIGPLLEHLVLDFRLQGLEGCLHIRINQFDLSQKTGKHIADGRVEILDAFLYCRKDILIAQIRGGDDGERRFQLGGHALLVVDRREPDRPEGQEHQAGRQHRDEKQIAQQDSQASSHGKEQQ</sequence>
<keyword evidence="3" id="KW-1185">Reference proteome</keyword>
<evidence type="ECO:0000313" key="3">
    <source>
        <dbReference type="Proteomes" id="UP000001946"/>
    </source>
</evidence>
<dbReference type="AlphaFoldDB" id="Q24NP1"/>